<dbReference type="PANTHER" id="PTHR36832:SF1">
    <property type="entry name" value="SLR1174 PROTEIN"/>
    <property type="match status" value="1"/>
</dbReference>
<sequence>MSTLRACYQLALANGRVTATDRKGRLIICVGYLLGMWLLYWLWRGLYLNDPSRAGLDFATALTHVATAQTLFAIITTPADWRLAREIRSGEVASQLTQPMNLALRHGAMALGAVAAKALYMLPAFALFLWWAGLNLAPSSWPLALASLACSFVLLYCLAFIVGLAGFLATDLWGIIASKDAVVQFLGGALIPLAFFPPTAQTLLHVLPFAHFFNTPVAYLTGQLHGLESLLIQASWALAFMLFAHLASQQVQRKLVVFGA</sequence>
<gene>
    <name evidence="2" type="ORF">INR99_14315</name>
</gene>
<name>A0A8J7FM76_9NEIS</name>
<proteinExistence type="predicted"/>
<dbReference type="PANTHER" id="PTHR36832">
    <property type="entry name" value="SLR1174 PROTEIN-RELATED"/>
    <property type="match status" value="1"/>
</dbReference>
<evidence type="ECO:0000313" key="2">
    <source>
        <dbReference type="EMBL" id="MBE9610512.1"/>
    </source>
</evidence>
<dbReference type="Proteomes" id="UP000604481">
    <property type="component" value="Unassembled WGS sequence"/>
</dbReference>
<dbReference type="Pfam" id="PF06182">
    <property type="entry name" value="ABC2_membrane_6"/>
    <property type="match status" value="1"/>
</dbReference>
<feature type="transmembrane region" description="Helical" evidence="1">
    <location>
        <begin position="108"/>
        <end position="131"/>
    </location>
</feature>
<feature type="transmembrane region" description="Helical" evidence="1">
    <location>
        <begin position="26"/>
        <end position="43"/>
    </location>
</feature>
<keyword evidence="1" id="KW-1133">Transmembrane helix</keyword>
<dbReference type="InterPro" id="IPR010390">
    <property type="entry name" value="ABC-2_transporter-like"/>
</dbReference>
<accession>A0A8J7FM76</accession>
<feature type="transmembrane region" description="Helical" evidence="1">
    <location>
        <begin position="181"/>
        <end position="204"/>
    </location>
</feature>
<reference evidence="2 3" key="1">
    <citation type="submission" date="2020-10" db="EMBL/GenBank/DDBJ databases">
        <title>The genome sequence of Chitinilyticum litopenaei 4Y14.</title>
        <authorList>
            <person name="Liu Y."/>
        </authorList>
    </citation>
    <scope>NUCLEOTIDE SEQUENCE [LARGE SCALE GENOMIC DNA]</scope>
    <source>
        <strain evidence="2 3">4Y14</strain>
    </source>
</reference>
<dbReference type="EMBL" id="JADFUA010000010">
    <property type="protein sequence ID" value="MBE9610512.1"/>
    <property type="molecule type" value="Genomic_DNA"/>
</dbReference>
<protein>
    <submittedName>
        <fullName evidence="2">ABC-2 family transporter protein</fullName>
    </submittedName>
</protein>
<evidence type="ECO:0000313" key="3">
    <source>
        <dbReference type="Proteomes" id="UP000604481"/>
    </source>
</evidence>
<feature type="transmembrane region" description="Helical" evidence="1">
    <location>
        <begin position="55"/>
        <end position="75"/>
    </location>
</feature>
<keyword evidence="1" id="KW-0812">Transmembrane</keyword>
<comment type="caution">
    <text evidence="2">The sequence shown here is derived from an EMBL/GenBank/DDBJ whole genome shotgun (WGS) entry which is preliminary data.</text>
</comment>
<organism evidence="2 3">
    <name type="scientific">Chitinilyticum piscinae</name>
    <dbReference type="NCBI Taxonomy" id="2866724"/>
    <lineage>
        <taxon>Bacteria</taxon>
        <taxon>Pseudomonadati</taxon>
        <taxon>Pseudomonadota</taxon>
        <taxon>Betaproteobacteria</taxon>
        <taxon>Neisseriales</taxon>
        <taxon>Chitinibacteraceae</taxon>
        <taxon>Chitinilyticum</taxon>
    </lineage>
</organism>
<keyword evidence="3" id="KW-1185">Reference proteome</keyword>
<dbReference type="AlphaFoldDB" id="A0A8J7FM76"/>
<feature type="transmembrane region" description="Helical" evidence="1">
    <location>
        <begin position="224"/>
        <end position="244"/>
    </location>
</feature>
<dbReference type="RefSeq" id="WP_194117059.1">
    <property type="nucleotide sequence ID" value="NZ_JADFUA010000010.1"/>
</dbReference>
<feature type="transmembrane region" description="Helical" evidence="1">
    <location>
        <begin position="143"/>
        <end position="169"/>
    </location>
</feature>
<evidence type="ECO:0000256" key="1">
    <source>
        <dbReference type="SAM" id="Phobius"/>
    </source>
</evidence>
<keyword evidence="1" id="KW-0472">Membrane</keyword>